<evidence type="ECO:0000256" key="9">
    <source>
        <dbReference type="ARBA" id="ARBA00022989"/>
    </source>
</evidence>
<dbReference type="RefSeq" id="WP_061997575.1">
    <property type="nucleotide sequence ID" value="NZ_CAXIBE010000015.1"/>
</dbReference>
<evidence type="ECO:0000256" key="8">
    <source>
        <dbReference type="ARBA" id="ARBA00022982"/>
    </source>
</evidence>
<accession>A0AAW7Z7C3</accession>
<dbReference type="Gene3D" id="1.20.950.20">
    <property type="entry name" value="Transmembrane di-heme cytochromes, Chain C"/>
    <property type="match status" value="2"/>
</dbReference>
<dbReference type="InterPro" id="IPR016174">
    <property type="entry name" value="Di-haem_cyt_TM"/>
</dbReference>
<comment type="cofactor">
    <cofactor evidence="1">
        <name>heme b</name>
        <dbReference type="ChEBI" id="CHEBI:60344"/>
    </cofactor>
</comment>
<dbReference type="InterPro" id="IPR011577">
    <property type="entry name" value="Cyt_b561_bac/Ni-Hgenase"/>
</dbReference>
<dbReference type="Pfam" id="PF01292">
    <property type="entry name" value="Ni_hydr_CYTB"/>
    <property type="match status" value="1"/>
</dbReference>
<comment type="subcellular location">
    <subcellularLocation>
        <location evidence="2">Cell membrane</location>
        <topology evidence="2">Multi-pass membrane protein</topology>
    </subcellularLocation>
</comment>
<organism evidence="15 16">
    <name type="scientific">Alteromonas stellipolaris</name>
    <dbReference type="NCBI Taxonomy" id="233316"/>
    <lineage>
        <taxon>Bacteria</taxon>
        <taxon>Pseudomonadati</taxon>
        <taxon>Pseudomonadota</taxon>
        <taxon>Gammaproteobacteria</taxon>
        <taxon>Alteromonadales</taxon>
        <taxon>Alteromonadaceae</taxon>
        <taxon>Alteromonas/Salinimonas group</taxon>
        <taxon>Alteromonas</taxon>
    </lineage>
</organism>
<keyword evidence="3" id="KW-0813">Transport</keyword>
<evidence type="ECO:0000256" key="1">
    <source>
        <dbReference type="ARBA" id="ARBA00001970"/>
    </source>
</evidence>
<evidence type="ECO:0000256" key="4">
    <source>
        <dbReference type="ARBA" id="ARBA00022475"/>
    </source>
</evidence>
<protein>
    <submittedName>
        <fullName evidence="15">Cytochrome b</fullName>
    </submittedName>
</protein>
<feature type="transmembrane region" description="Helical" evidence="13">
    <location>
        <begin position="12"/>
        <end position="33"/>
    </location>
</feature>
<evidence type="ECO:0000256" key="13">
    <source>
        <dbReference type="SAM" id="Phobius"/>
    </source>
</evidence>
<keyword evidence="11 13" id="KW-0472">Membrane</keyword>
<keyword evidence="7" id="KW-0479">Metal-binding</keyword>
<evidence type="ECO:0000256" key="10">
    <source>
        <dbReference type="ARBA" id="ARBA00023004"/>
    </source>
</evidence>
<keyword evidence="10" id="KW-0408">Iron</keyword>
<evidence type="ECO:0000259" key="14">
    <source>
        <dbReference type="Pfam" id="PF01292"/>
    </source>
</evidence>
<dbReference type="Proteomes" id="UP001170717">
    <property type="component" value="Unassembled WGS sequence"/>
</dbReference>
<evidence type="ECO:0000256" key="11">
    <source>
        <dbReference type="ARBA" id="ARBA00023136"/>
    </source>
</evidence>
<evidence type="ECO:0000256" key="7">
    <source>
        <dbReference type="ARBA" id="ARBA00022723"/>
    </source>
</evidence>
<keyword evidence="8" id="KW-0249">Electron transport</keyword>
<keyword evidence="5" id="KW-0349">Heme</keyword>
<dbReference type="GO" id="GO:0046872">
    <property type="term" value="F:metal ion binding"/>
    <property type="evidence" value="ECO:0007669"/>
    <property type="project" value="UniProtKB-KW"/>
</dbReference>
<evidence type="ECO:0000313" key="16">
    <source>
        <dbReference type="Proteomes" id="UP001170717"/>
    </source>
</evidence>
<evidence type="ECO:0000256" key="5">
    <source>
        <dbReference type="ARBA" id="ARBA00022617"/>
    </source>
</evidence>
<evidence type="ECO:0000256" key="3">
    <source>
        <dbReference type="ARBA" id="ARBA00022448"/>
    </source>
</evidence>
<keyword evidence="6 13" id="KW-0812">Transmembrane</keyword>
<feature type="domain" description="Cytochrome b561 bacterial/Ni-hydrogenase" evidence="14">
    <location>
        <begin position="9"/>
        <end position="183"/>
    </location>
</feature>
<dbReference type="GO" id="GO:0009055">
    <property type="term" value="F:electron transfer activity"/>
    <property type="evidence" value="ECO:0007669"/>
    <property type="project" value="InterPro"/>
</dbReference>
<dbReference type="GO" id="GO:0022904">
    <property type="term" value="P:respiratory electron transport chain"/>
    <property type="evidence" value="ECO:0007669"/>
    <property type="project" value="InterPro"/>
</dbReference>
<sequence>MQYDSHQKFSPTTIFLHWLVGLMIIGMLASGVYMVEENAYWVFSWHKAFGFIVLFLALARAAWRLKNGWPTSAGDYSALVHGVAKVIHWVLILSTLLMPISGLMTSVLGGHGLSVFGLEVFAQNFSVEDPEKTLPINYELSKLGGTVHHYLGYVLIGAVVLHVAGALKHHIMDKDGTLRRMVGKSI</sequence>
<evidence type="ECO:0000256" key="12">
    <source>
        <dbReference type="ARBA" id="ARBA00037975"/>
    </source>
</evidence>
<dbReference type="EMBL" id="JAUOQI010000021">
    <property type="protein sequence ID" value="MDO6579537.1"/>
    <property type="molecule type" value="Genomic_DNA"/>
</dbReference>
<keyword evidence="4" id="KW-1003">Cell membrane</keyword>
<dbReference type="GeneID" id="83257954"/>
<reference evidence="15" key="1">
    <citation type="submission" date="2023-07" db="EMBL/GenBank/DDBJ databases">
        <title>Genome content predicts the carbon catabolic preferences of heterotrophic bacteria.</title>
        <authorList>
            <person name="Gralka M."/>
        </authorList>
    </citation>
    <scope>NUCLEOTIDE SEQUENCE</scope>
    <source>
        <strain evidence="15">F2M12</strain>
    </source>
</reference>
<feature type="transmembrane region" description="Helical" evidence="13">
    <location>
        <begin position="39"/>
        <end position="59"/>
    </location>
</feature>
<dbReference type="PANTHER" id="PTHR30529">
    <property type="entry name" value="CYTOCHROME B561"/>
    <property type="match status" value="1"/>
</dbReference>
<dbReference type="AlphaFoldDB" id="A0AAW7Z7C3"/>
<dbReference type="SUPFAM" id="SSF81342">
    <property type="entry name" value="Transmembrane di-heme cytochromes"/>
    <property type="match status" value="1"/>
</dbReference>
<dbReference type="GO" id="GO:0020037">
    <property type="term" value="F:heme binding"/>
    <property type="evidence" value="ECO:0007669"/>
    <property type="project" value="TreeGrafter"/>
</dbReference>
<comment type="caution">
    <text evidence="15">The sequence shown here is derived from an EMBL/GenBank/DDBJ whole genome shotgun (WGS) entry which is preliminary data.</text>
</comment>
<feature type="transmembrane region" description="Helical" evidence="13">
    <location>
        <begin position="150"/>
        <end position="171"/>
    </location>
</feature>
<evidence type="ECO:0000256" key="6">
    <source>
        <dbReference type="ARBA" id="ARBA00022692"/>
    </source>
</evidence>
<proteinExistence type="inferred from homology"/>
<name>A0AAW7Z7C3_9ALTE</name>
<dbReference type="PANTHER" id="PTHR30529:SF7">
    <property type="entry name" value="CYTOCHROME B561 BACTERIAL_NI-HYDROGENASE DOMAIN-CONTAINING PROTEIN"/>
    <property type="match status" value="1"/>
</dbReference>
<comment type="similarity">
    <text evidence="12">Belongs to the cytochrome b561 family.</text>
</comment>
<evidence type="ECO:0000313" key="15">
    <source>
        <dbReference type="EMBL" id="MDO6579537.1"/>
    </source>
</evidence>
<feature type="transmembrane region" description="Helical" evidence="13">
    <location>
        <begin position="86"/>
        <end position="108"/>
    </location>
</feature>
<dbReference type="InterPro" id="IPR052168">
    <property type="entry name" value="Cytochrome_b561_oxidase"/>
</dbReference>
<dbReference type="GO" id="GO:0005886">
    <property type="term" value="C:plasma membrane"/>
    <property type="evidence" value="ECO:0007669"/>
    <property type="project" value="UniProtKB-SubCell"/>
</dbReference>
<gene>
    <name evidence="15" type="ORF">Q4527_19215</name>
</gene>
<keyword evidence="9 13" id="KW-1133">Transmembrane helix</keyword>
<evidence type="ECO:0000256" key="2">
    <source>
        <dbReference type="ARBA" id="ARBA00004651"/>
    </source>
</evidence>